<name>A0AAW5Q2R2_9ACTN</name>
<reference evidence="2" key="1">
    <citation type="submission" date="2022-04" db="EMBL/GenBank/DDBJ databases">
        <title>Human microbiome associated bacterial genomes.</title>
        <authorList>
            <person name="Sandstrom S."/>
            <person name="Salamzade R."/>
            <person name="Kalan L.R."/>
        </authorList>
    </citation>
    <scope>NUCLEOTIDE SEQUENCE</scope>
    <source>
        <strain evidence="2">P3-SID1762</strain>
    </source>
</reference>
<comment type="caution">
    <text evidence="2">The sequence shown here is derived from an EMBL/GenBank/DDBJ whole genome shotgun (WGS) entry which is preliminary data.</text>
</comment>
<dbReference type="Proteomes" id="UP001206890">
    <property type="component" value="Unassembled WGS sequence"/>
</dbReference>
<dbReference type="EMBL" id="JALXTC010000004">
    <property type="protein sequence ID" value="MCT2116459.1"/>
    <property type="molecule type" value="Genomic_DNA"/>
</dbReference>
<feature type="transmembrane region" description="Helical" evidence="1">
    <location>
        <begin position="209"/>
        <end position="225"/>
    </location>
</feature>
<feature type="transmembrane region" description="Helical" evidence="1">
    <location>
        <begin position="157"/>
        <end position="178"/>
    </location>
</feature>
<proteinExistence type="predicted"/>
<keyword evidence="1" id="KW-1133">Transmembrane helix</keyword>
<keyword evidence="1" id="KW-0812">Transmembrane</keyword>
<evidence type="ECO:0000313" key="2">
    <source>
        <dbReference type="EMBL" id="MCT2116459.1"/>
    </source>
</evidence>
<organism evidence="2 3">
    <name type="scientific">Dietzia cinnamea</name>
    <dbReference type="NCBI Taxonomy" id="321318"/>
    <lineage>
        <taxon>Bacteria</taxon>
        <taxon>Bacillati</taxon>
        <taxon>Actinomycetota</taxon>
        <taxon>Actinomycetes</taxon>
        <taxon>Mycobacteriales</taxon>
        <taxon>Dietziaceae</taxon>
        <taxon>Dietzia</taxon>
    </lineage>
</organism>
<evidence type="ECO:0000313" key="3">
    <source>
        <dbReference type="Proteomes" id="UP001206890"/>
    </source>
</evidence>
<accession>A0AAW5Q2R2</accession>
<feature type="transmembrane region" description="Helical" evidence="1">
    <location>
        <begin position="237"/>
        <end position="258"/>
    </location>
</feature>
<sequence length="262" mass="26250">MTAVIGVLTLVGLLGFIIALMAGVVPHADRLASVGSPASHAILESLVGAVAVATLLAEVSEGSFGAATVGAGLGLISAIRVRAPEWASLSAAFSILYGAAGVFAAVIAVIGMFDSGCAGETPVHPVVISLLVAAVAALSLTSSFFSFSALSPGRLSAVGVGWFASAETLAVLSSPVGLQLFPTTAWYFIGLVLFSIVVGLGLGVAPEPVFILVSVAFLLATASTATSSDSTCQVPHAMTAVTVLLSFLAVHLLVGMVLRMVR</sequence>
<evidence type="ECO:0000256" key="1">
    <source>
        <dbReference type="SAM" id="Phobius"/>
    </source>
</evidence>
<feature type="transmembrane region" description="Helical" evidence="1">
    <location>
        <begin position="184"/>
        <end position="202"/>
    </location>
</feature>
<feature type="transmembrane region" description="Helical" evidence="1">
    <location>
        <begin position="125"/>
        <end position="145"/>
    </location>
</feature>
<feature type="transmembrane region" description="Helical" evidence="1">
    <location>
        <begin position="93"/>
        <end position="113"/>
    </location>
</feature>
<dbReference type="AlphaFoldDB" id="A0AAW5Q2R2"/>
<dbReference type="RefSeq" id="WP_070719811.1">
    <property type="nucleotide sequence ID" value="NZ_JALXRO010000002.1"/>
</dbReference>
<gene>
    <name evidence="2" type="ORF">M3D93_01595</name>
</gene>
<protein>
    <submittedName>
        <fullName evidence="2">Uncharacterized protein</fullName>
    </submittedName>
</protein>
<feature type="transmembrane region" description="Helical" evidence="1">
    <location>
        <begin position="6"/>
        <end position="26"/>
    </location>
</feature>
<keyword evidence="1" id="KW-0472">Membrane</keyword>